<feature type="domain" description="16S/18S rRNA aminocarboxypropyltransferase Tsr3 C-terminal" evidence="8">
    <location>
        <begin position="79"/>
        <end position="205"/>
    </location>
</feature>
<reference evidence="10 11" key="1">
    <citation type="journal article" date="2019" name="Sci. Rep.">
        <title>Comparative genomics of chytrid fungi reveal insights into the obligate biotrophic and pathogenic lifestyle of Synchytrium endobioticum.</title>
        <authorList>
            <person name="van de Vossenberg B.T.L.H."/>
            <person name="Warris S."/>
            <person name="Nguyen H.D.T."/>
            <person name="van Gent-Pelzer M.P.E."/>
            <person name="Joly D.L."/>
            <person name="van de Geest H.C."/>
            <person name="Bonants P.J.M."/>
            <person name="Smith D.S."/>
            <person name="Levesque C.A."/>
            <person name="van der Lee T.A.J."/>
        </authorList>
    </citation>
    <scope>NUCLEOTIDE SEQUENCE [LARGE SCALE GENOMIC DNA]</scope>
    <source>
        <strain evidence="10 11">JEL517</strain>
    </source>
</reference>
<feature type="region of interest" description="Disordered" evidence="7">
    <location>
        <begin position="209"/>
        <end position="291"/>
    </location>
</feature>
<evidence type="ECO:0000313" key="11">
    <source>
        <dbReference type="Proteomes" id="UP000319731"/>
    </source>
</evidence>
<dbReference type="Proteomes" id="UP000319731">
    <property type="component" value="Unassembled WGS sequence"/>
</dbReference>
<comment type="caution">
    <text evidence="10">The sequence shown here is derived from an EMBL/GenBank/DDBJ whole genome shotgun (WGS) entry which is preliminary data.</text>
</comment>
<sequence>MARGRKKNHRDGATSRTFIADESTTTEGVLVEEDRGPQIPIQLAMWDLKHCDPKRCSGKKLERLGMIRALRIGSSFKGIVLSPRGTQAVSPADRDLIKTNGIAVVECSWARIEEVPFDKMKSLHDRLLPYLIASNPVNYGKPFKLNCAEAIAACLYIIGEKDYGDIIMSKFTWGHGFYELNQGLFQEYASCTDSADIVRAQNAYMERELEASRRRRTTRQVDDSDSDLEVNPNHLRGEDEDDNEEEDEDDDGEDGDKSHNHDENDSDDDFEDDEGVEYITDKLGNTVKVVR</sequence>
<dbReference type="InterPro" id="IPR007209">
    <property type="entry name" value="RNaseL-inhib-like_metal-bd_dom"/>
</dbReference>
<dbReference type="GO" id="GO:0030490">
    <property type="term" value="P:maturation of SSU-rRNA"/>
    <property type="evidence" value="ECO:0007669"/>
    <property type="project" value="TreeGrafter"/>
</dbReference>
<feature type="compositionally biased region" description="Acidic residues" evidence="7">
    <location>
        <begin position="238"/>
        <end position="254"/>
    </location>
</feature>
<evidence type="ECO:0000256" key="3">
    <source>
        <dbReference type="ARBA" id="ARBA00022552"/>
    </source>
</evidence>
<dbReference type="EMBL" id="QEAO01000101">
    <property type="protein sequence ID" value="TPX30081.1"/>
    <property type="molecule type" value="Genomic_DNA"/>
</dbReference>
<dbReference type="STRING" id="1806994.A0A507BRM7"/>
<feature type="binding site" evidence="6">
    <location>
        <position position="128"/>
    </location>
    <ligand>
        <name>S-adenosyl-L-methionine</name>
        <dbReference type="ChEBI" id="CHEBI:59789"/>
    </ligand>
</feature>
<dbReference type="GO" id="GO:0005634">
    <property type="term" value="C:nucleus"/>
    <property type="evidence" value="ECO:0007669"/>
    <property type="project" value="UniProtKB-SubCell"/>
</dbReference>
<evidence type="ECO:0000256" key="2">
    <source>
        <dbReference type="ARBA" id="ARBA00022517"/>
    </source>
</evidence>
<gene>
    <name evidence="6" type="primary">TSR3</name>
    <name evidence="10" type="ORF">SmJEL517_g06267</name>
</gene>
<feature type="binding site" evidence="6">
    <location>
        <position position="105"/>
    </location>
    <ligand>
        <name>S-adenosyl-L-methionine</name>
        <dbReference type="ChEBI" id="CHEBI:59789"/>
    </ligand>
</feature>
<dbReference type="NCBIfam" id="NF002621">
    <property type="entry name" value="PRK02287.1"/>
    <property type="match status" value="1"/>
</dbReference>
<keyword evidence="6" id="KW-0539">Nucleus</keyword>
<keyword evidence="5 6" id="KW-0949">S-adenosyl-L-methionine</keyword>
<comment type="catalytic activity">
    <reaction evidence="6">
        <text>N(1)-methylpseudouridine(1191) in yeast 18S rRNA + S-adenosyl-L-methionine = N(1)-methyl-N(3)-[(3S)-3-amino-3-carboxypropyl]pseudouridine(1191) in yeast 18S rRNA + S-methyl-5'-thioadenosine + H(+)</text>
        <dbReference type="Rhea" id="RHEA:63300"/>
        <dbReference type="Rhea" id="RHEA-COMP:13852"/>
        <dbReference type="Rhea" id="RHEA-COMP:16309"/>
        <dbReference type="ChEBI" id="CHEBI:15378"/>
        <dbReference type="ChEBI" id="CHEBI:17509"/>
        <dbReference type="ChEBI" id="CHEBI:59789"/>
        <dbReference type="ChEBI" id="CHEBI:74890"/>
        <dbReference type="ChEBI" id="CHEBI:146234"/>
    </reaction>
</comment>
<keyword evidence="11" id="KW-1185">Reference proteome</keyword>
<feature type="domain" description="RNase L inhibitor RLI-like possible metal-binding" evidence="9">
    <location>
        <begin position="42"/>
        <end position="74"/>
    </location>
</feature>
<comment type="function">
    <text evidence="6">Aminocarboxypropyltransferase that catalyzes the aminocarboxypropyl transfer on pseudouridine at position 1191 (Psi1191) in 18S rRNA. It constitutes the last step in biosynthesis of the hypermodified N1-methyl-N3-(3-amino-3-carboxypropyl) pseudouridine (m1acp3-Psi) conserved in eukaryotic 18S rRNA.</text>
</comment>
<evidence type="ECO:0000256" key="7">
    <source>
        <dbReference type="SAM" id="MobiDB-lite"/>
    </source>
</evidence>
<feature type="compositionally biased region" description="Acidic residues" evidence="7">
    <location>
        <begin position="264"/>
        <end position="276"/>
    </location>
</feature>
<comment type="similarity">
    <text evidence="6">Belongs to the TDD superfamily. TSR3 family.</text>
</comment>
<dbReference type="OrthoDB" id="10262062at2759"/>
<evidence type="ECO:0000259" key="9">
    <source>
        <dbReference type="Pfam" id="PF04068"/>
    </source>
</evidence>
<dbReference type="PANTHER" id="PTHR20426">
    <property type="entry name" value="RIBOSOME BIOGENESIS PROTEIN TSR3 HOMOLOG"/>
    <property type="match status" value="1"/>
</dbReference>
<dbReference type="InterPro" id="IPR022968">
    <property type="entry name" value="Tsr3-like"/>
</dbReference>
<comment type="catalytic activity">
    <reaction evidence="6">
        <text>an N(1)-methylpseudouridine in rRNA + S-adenosyl-L-methionine = N(1)-methyl-N(3)-[(3S)-3-amino-3-carboxypropyl]pseudouridine in rRNA + S-methyl-5'-thioadenosine + H(+)</text>
        <dbReference type="Rhea" id="RHEA:63296"/>
        <dbReference type="Rhea" id="RHEA-COMP:11634"/>
        <dbReference type="Rhea" id="RHEA-COMP:16310"/>
        <dbReference type="ChEBI" id="CHEBI:15378"/>
        <dbReference type="ChEBI" id="CHEBI:17509"/>
        <dbReference type="ChEBI" id="CHEBI:59789"/>
        <dbReference type="ChEBI" id="CHEBI:74890"/>
        <dbReference type="ChEBI" id="CHEBI:146234"/>
        <dbReference type="EC" id="2.5.1.157"/>
    </reaction>
</comment>
<evidence type="ECO:0000256" key="4">
    <source>
        <dbReference type="ARBA" id="ARBA00022679"/>
    </source>
</evidence>
<organism evidence="10 11">
    <name type="scientific">Synchytrium microbalum</name>
    <dbReference type="NCBI Taxonomy" id="1806994"/>
    <lineage>
        <taxon>Eukaryota</taxon>
        <taxon>Fungi</taxon>
        <taxon>Fungi incertae sedis</taxon>
        <taxon>Chytridiomycota</taxon>
        <taxon>Chytridiomycota incertae sedis</taxon>
        <taxon>Chytridiomycetes</taxon>
        <taxon>Synchytriales</taxon>
        <taxon>Synchytriaceae</taxon>
        <taxon>Synchytrium</taxon>
    </lineage>
</organism>
<dbReference type="GO" id="GO:0000455">
    <property type="term" value="P:enzyme-directed rRNA pseudouridine synthesis"/>
    <property type="evidence" value="ECO:0007669"/>
    <property type="project" value="UniProtKB-UniRule"/>
</dbReference>
<evidence type="ECO:0000256" key="6">
    <source>
        <dbReference type="HAMAP-Rule" id="MF_03146"/>
    </source>
</evidence>
<evidence type="ECO:0000313" key="10">
    <source>
        <dbReference type="EMBL" id="TPX30081.1"/>
    </source>
</evidence>
<comment type="caution">
    <text evidence="6">Lacks conserved residue(s) required for the propagation of feature annotation.</text>
</comment>
<dbReference type="GO" id="GO:0005737">
    <property type="term" value="C:cytoplasm"/>
    <property type="evidence" value="ECO:0007669"/>
    <property type="project" value="UniProtKB-SubCell"/>
</dbReference>
<accession>A0A507BRM7</accession>
<keyword evidence="3 6" id="KW-0698">rRNA processing</keyword>
<dbReference type="InterPro" id="IPR007177">
    <property type="entry name" value="Tsr3_C"/>
</dbReference>
<dbReference type="GO" id="GO:1904047">
    <property type="term" value="F:S-adenosyl-L-methionine binding"/>
    <property type="evidence" value="ECO:0007669"/>
    <property type="project" value="UniProtKB-UniRule"/>
</dbReference>
<proteinExistence type="inferred from homology"/>
<comment type="subcellular location">
    <subcellularLocation>
        <location evidence="6">Cytoplasm</location>
    </subcellularLocation>
    <subcellularLocation>
        <location evidence="6">Nucleus</location>
    </subcellularLocation>
</comment>
<dbReference type="PANTHER" id="PTHR20426:SF0">
    <property type="entry name" value="18S RRNA AMINOCARBOXYPROPYLTRANSFERASE"/>
    <property type="match status" value="1"/>
</dbReference>
<keyword evidence="1 6" id="KW-0963">Cytoplasm</keyword>
<dbReference type="EC" id="2.5.1.157" evidence="6"/>
<evidence type="ECO:0000259" key="8">
    <source>
        <dbReference type="Pfam" id="PF04034"/>
    </source>
</evidence>
<keyword evidence="4 6" id="KW-0808">Transferase</keyword>
<feature type="binding site" evidence="6">
    <location>
        <position position="57"/>
    </location>
    <ligand>
        <name>S-adenosyl-L-methionine</name>
        <dbReference type="ChEBI" id="CHEBI:59789"/>
    </ligand>
</feature>
<dbReference type="Pfam" id="PF04068">
    <property type="entry name" value="Fer4_RLI"/>
    <property type="match status" value="1"/>
</dbReference>
<name>A0A507BRM7_9FUNG</name>
<keyword evidence="2 6" id="KW-0690">Ribosome biogenesis</keyword>
<evidence type="ECO:0000256" key="1">
    <source>
        <dbReference type="ARBA" id="ARBA00022490"/>
    </source>
</evidence>
<dbReference type="AlphaFoldDB" id="A0A507BRM7"/>
<dbReference type="Pfam" id="PF04034">
    <property type="entry name" value="Ribo_biogen_C"/>
    <property type="match status" value="1"/>
</dbReference>
<evidence type="ECO:0000256" key="5">
    <source>
        <dbReference type="ARBA" id="ARBA00022691"/>
    </source>
</evidence>
<protein>
    <recommendedName>
        <fullName evidence="6">18S rRNA aminocarboxypropyltransferase</fullName>
        <ecNumber evidence="6">2.5.1.157</ecNumber>
    </recommendedName>
</protein>
<dbReference type="HAMAP" id="MF_01116">
    <property type="entry name" value="TSR3"/>
    <property type="match status" value="1"/>
</dbReference>
<dbReference type="GO" id="GO:0106388">
    <property type="term" value="F:rRNA small subunit aminocarboxypropyltransferase activity"/>
    <property type="evidence" value="ECO:0007669"/>
    <property type="project" value="UniProtKB-EC"/>
</dbReference>